<organism evidence="1 2">
    <name type="scientific">Spirosoma liriopis</name>
    <dbReference type="NCBI Taxonomy" id="2937440"/>
    <lineage>
        <taxon>Bacteria</taxon>
        <taxon>Pseudomonadati</taxon>
        <taxon>Bacteroidota</taxon>
        <taxon>Cytophagia</taxon>
        <taxon>Cytophagales</taxon>
        <taxon>Cytophagaceae</taxon>
        <taxon>Spirosoma</taxon>
    </lineage>
</organism>
<proteinExistence type="predicted"/>
<evidence type="ECO:0000313" key="1">
    <source>
        <dbReference type="EMBL" id="MCK8493735.1"/>
    </source>
</evidence>
<evidence type="ECO:0000313" key="2">
    <source>
        <dbReference type="Proteomes" id="UP001202180"/>
    </source>
</evidence>
<dbReference type="Proteomes" id="UP001202180">
    <property type="component" value="Unassembled WGS sequence"/>
</dbReference>
<dbReference type="PANTHER" id="PTHR35279:SF1">
    <property type="entry name" value="ARABINANASE_LEVANSUCRASE_INVERTASE"/>
    <property type="match status" value="1"/>
</dbReference>
<dbReference type="Gene3D" id="2.115.10.20">
    <property type="entry name" value="Glycosyl hydrolase domain, family 43"/>
    <property type="match status" value="2"/>
</dbReference>
<protein>
    <submittedName>
        <fullName evidence="1">Glycosylase</fullName>
    </submittedName>
</protein>
<name>A0ABT0HP29_9BACT</name>
<reference evidence="1 2" key="1">
    <citation type="submission" date="2022-04" db="EMBL/GenBank/DDBJ databases">
        <title>Spirosoma sp. strain RP8 genome sequencing and assembly.</title>
        <authorList>
            <person name="Jung Y."/>
        </authorList>
    </citation>
    <scope>NUCLEOTIDE SEQUENCE [LARGE SCALE GENOMIC DNA]</scope>
    <source>
        <strain evidence="1 2">RP8</strain>
    </source>
</reference>
<gene>
    <name evidence="1" type="ORF">M0L20_17845</name>
</gene>
<dbReference type="SUPFAM" id="SSF75005">
    <property type="entry name" value="Arabinanase/levansucrase/invertase"/>
    <property type="match status" value="2"/>
</dbReference>
<dbReference type="InterPro" id="IPR023296">
    <property type="entry name" value="Glyco_hydro_beta-prop_sf"/>
</dbReference>
<dbReference type="RefSeq" id="WP_248478348.1">
    <property type="nucleotide sequence ID" value="NZ_JALPRF010000003.1"/>
</dbReference>
<keyword evidence="2" id="KW-1185">Reference proteome</keyword>
<dbReference type="PANTHER" id="PTHR35279">
    <property type="match status" value="1"/>
</dbReference>
<dbReference type="EMBL" id="JALPRF010000003">
    <property type="protein sequence ID" value="MCK8493735.1"/>
    <property type="molecule type" value="Genomic_DNA"/>
</dbReference>
<comment type="caution">
    <text evidence="1">The sequence shown here is derived from an EMBL/GenBank/DDBJ whole genome shotgun (WGS) entry which is preliminary data.</text>
</comment>
<accession>A0ABT0HP29</accession>
<sequence length="302" mass="34807">MKRYVLFFGLLLTGLTPGRSQSSKQDPDFPPELVSFTPYKGNPVFSGTGTNTWDQKIRERGYILHEADGYHLWYTGYEEGDDKTRYLGYATSSDGLNWTRYKNNPVLKTSWVEDLTVVKHEGTYYMFAEGKDDIAHLLTSTDRINWQEKGPLDIRLTNGQPISKGPYGTPTVWKGPHMWYLFYERKDQAVWLATSDDLKLWTNVQDEPVLTKGPDDYDQHAIAMNQIIHYKGLYYAYYHASAFADWREWTTNVAVSKDLINWKKYAGNPIVGGNKSSGILVNDGRRYRLYTMHPAVNVFLPK</sequence>